<feature type="region of interest" description="Disordered" evidence="1">
    <location>
        <begin position="74"/>
        <end position="178"/>
    </location>
</feature>
<keyword evidence="3" id="KW-1185">Reference proteome</keyword>
<dbReference type="RefSeq" id="WP_289413799.1">
    <property type="nucleotide sequence ID" value="NZ_JAQIBD010000002.1"/>
</dbReference>
<evidence type="ECO:0000256" key="1">
    <source>
        <dbReference type="SAM" id="MobiDB-lite"/>
    </source>
</evidence>
<dbReference type="Proteomes" id="UP001169069">
    <property type="component" value="Unassembled WGS sequence"/>
</dbReference>
<dbReference type="EMBL" id="JAQIBD010000002">
    <property type="protein sequence ID" value="MDM5272057.1"/>
    <property type="molecule type" value="Genomic_DNA"/>
</dbReference>
<proteinExistence type="predicted"/>
<accession>A0ABT7QYZ2</accession>
<evidence type="ECO:0000313" key="2">
    <source>
        <dbReference type="EMBL" id="MDM5272057.1"/>
    </source>
</evidence>
<protein>
    <submittedName>
        <fullName evidence="2">Uncharacterized protein</fullName>
    </submittedName>
</protein>
<name>A0ABT7QYZ2_9BACT</name>
<reference evidence="2" key="1">
    <citation type="submission" date="2023-01" db="EMBL/GenBank/DDBJ databases">
        <title>Sulfurovum sp. zt1-1 genome assembly.</title>
        <authorList>
            <person name="Wang J."/>
        </authorList>
    </citation>
    <scope>NUCLEOTIDE SEQUENCE</scope>
    <source>
        <strain evidence="2">Zt1-1</strain>
    </source>
</reference>
<feature type="compositionally biased region" description="Acidic residues" evidence="1">
    <location>
        <begin position="134"/>
        <end position="178"/>
    </location>
</feature>
<comment type="caution">
    <text evidence="2">The sequence shown here is derived from an EMBL/GenBank/DDBJ whole genome shotgun (WGS) entry which is preliminary data.</text>
</comment>
<organism evidence="2 3">
    <name type="scientific">Sulfurovum zhangzhouensis</name>
    <dbReference type="NCBI Taxonomy" id="3019067"/>
    <lineage>
        <taxon>Bacteria</taxon>
        <taxon>Pseudomonadati</taxon>
        <taxon>Campylobacterota</taxon>
        <taxon>Epsilonproteobacteria</taxon>
        <taxon>Campylobacterales</taxon>
        <taxon>Sulfurovaceae</taxon>
        <taxon>Sulfurovum</taxon>
    </lineage>
</organism>
<feature type="compositionally biased region" description="Acidic residues" evidence="1">
    <location>
        <begin position="74"/>
        <end position="126"/>
    </location>
</feature>
<evidence type="ECO:0000313" key="3">
    <source>
        <dbReference type="Proteomes" id="UP001169069"/>
    </source>
</evidence>
<sequence>MTTNENDPDNKVVTQIGIVTADGNTTLFRAEGDVDLGFVDLAMERNASIDVDGDGVVDQVLELEVENGLLSVELENDPMDKDGDDIIDIYDNDDDNDGIVDAEDPDDDNDGIIDEEDEDEINDLDGDGITNNADVDDDNDSLDDDEDDDDDNDGIDDDEDDDDDNDGIVDEEDDDDTI</sequence>
<gene>
    <name evidence="2" type="ORF">PGH07_07685</name>
</gene>